<proteinExistence type="predicted"/>
<sequence>MSDGVGGDDLALNGRSTKKVCFKDGGEGEPSDSDMAIDLAPAMPVSWRDKVLRKGSEDFLDFQAYVQSVILGEISGLVGKVSKLDFKIRSRTRGHFARMVVYVNIDKPLISRIRINSEIQRVEYESLPTICYTCSCYGHVKDLCPFKDGWPTQGEEKELMETTLTTDAEKSVDSSSFHPWMQVERKIRRNRRAQRDQRTKNQGQGIIGSRFSTLSNVNDGIEEVDENGKVIRNGLKGL</sequence>
<accession>A0ABR0N2V4</accession>
<dbReference type="Proteomes" id="UP001358586">
    <property type="component" value="Chromosome 11"/>
</dbReference>
<dbReference type="InterPro" id="IPR040256">
    <property type="entry name" value="At4g02000-like"/>
</dbReference>
<keyword evidence="2" id="KW-1185">Reference proteome</keyword>
<dbReference type="EMBL" id="JARKNE010000011">
    <property type="protein sequence ID" value="KAK5784633.1"/>
    <property type="molecule type" value="Genomic_DNA"/>
</dbReference>
<evidence type="ECO:0000313" key="2">
    <source>
        <dbReference type="Proteomes" id="UP001358586"/>
    </source>
</evidence>
<gene>
    <name evidence="1" type="ORF">PVK06_039159</name>
</gene>
<comment type="caution">
    <text evidence="1">The sequence shown here is derived from an EMBL/GenBank/DDBJ whole genome shotgun (WGS) entry which is preliminary data.</text>
</comment>
<protein>
    <recommendedName>
        <fullName evidence="3">Zinc knuckle CX2CX4HX4C domain-containing protein</fullName>
    </recommendedName>
</protein>
<evidence type="ECO:0000313" key="1">
    <source>
        <dbReference type="EMBL" id="KAK5784633.1"/>
    </source>
</evidence>
<dbReference type="PANTHER" id="PTHR31286">
    <property type="entry name" value="GLYCINE-RICH CELL WALL STRUCTURAL PROTEIN 1.8-LIKE"/>
    <property type="match status" value="1"/>
</dbReference>
<name>A0ABR0N2V4_GOSAR</name>
<organism evidence="1 2">
    <name type="scientific">Gossypium arboreum</name>
    <name type="common">Tree cotton</name>
    <name type="synonym">Gossypium nanking</name>
    <dbReference type="NCBI Taxonomy" id="29729"/>
    <lineage>
        <taxon>Eukaryota</taxon>
        <taxon>Viridiplantae</taxon>
        <taxon>Streptophyta</taxon>
        <taxon>Embryophyta</taxon>
        <taxon>Tracheophyta</taxon>
        <taxon>Spermatophyta</taxon>
        <taxon>Magnoliopsida</taxon>
        <taxon>eudicotyledons</taxon>
        <taxon>Gunneridae</taxon>
        <taxon>Pentapetalae</taxon>
        <taxon>rosids</taxon>
        <taxon>malvids</taxon>
        <taxon>Malvales</taxon>
        <taxon>Malvaceae</taxon>
        <taxon>Malvoideae</taxon>
        <taxon>Gossypium</taxon>
    </lineage>
</organism>
<evidence type="ECO:0008006" key="3">
    <source>
        <dbReference type="Google" id="ProtNLM"/>
    </source>
</evidence>
<reference evidence="1 2" key="1">
    <citation type="submission" date="2023-03" db="EMBL/GenBank/DDBJ databases">
        <title>WGS of Gossypium arboreum.</title>
        <authorList>
            <person name="Yu D."/>
        </authorList>
    </citation>
    <scope>NUCLEOTIDE SEQUENCE [LARGE SCALE GENOMIC DNA]</scope>
    <source>
        <tissue evidence="1">Leaf</tissue>
    </source>
</reference>
<dbReference type="PANTHER" id="PTHR31286:SF173">
    <property type="entry name" value="DUF4283 DOMAIN-CONTAINING PROTEIN"/>
    <property type="match status" value="1"/>
</dbReference>